<dbReference type="SUPFAM" id="SSF50911">
    <property type="entry name" value="Mannose 6-phosphate receptor domain"/>
    <property type="match status" value="4"/>
</dbReference>
<keyword evidence="7" id="KW-1015">Disulfide bond</keyword>
<keyword evidence="4" id="KW-0732">Signal</keyword>
<evidence type="ECO:0000313" key="12">
    <source>
        <dbReference type="Proteomes" id="UP000075886"/>
    </source>
</evidence>
<dbReference type="Gene3D" id="2.70.130.10">
    <property type="entry name" value="Mannose-6-phosphate receptor binding domain"/>
    <property type="match status" value="4"/>
</dbReference>
<dbReference type="STRING" id="69004.A0A499FUV7"/>
<evidence type="ECO:0000256" key="5">
    <source>
        <dbReference type="ARBA" id="ARBA00022989"/>
    </source>
</evidence>
<dbReference type="InterPro" id="IPR000479">
    <property type="entry name" value="CIMR_rpt"/>
</dbReference>
<comment type="subcellular location">
    <subcellularLocation>
        <location evidence="1">Endomembrane system</location>
    </subcellularLocation>
</comment>
<evidence type="ECO:0000256" key="7">
    <source>
        <dbReference type="ARBA" id="ARBA00023157"/>
    </source>
</evidence>
<feature type="region of interest" description="Disordered" evidence="8">
    <location>
        <begin position="743"/>
        <end position="770"/>
    </location>
</feature>
<feature type="transmembrane region" description="Helical" evidence="9">
    <location>
        <begin position="784"/>
        <end position="805"/>
    </location>
</feature>
<dbReference type="Pfam" id="PF00878">
    <property type="entry name" value="CIMR"/>
    <property type="match status" value="4"/>
</dbReference>
<dbReference type="VEuPathDB" id="VectorBase:AFAF021853"/>
<evidence type="ECO:0000256" key="2">
    <source>
        <dbReference type="ARBA" id="ARBA00022448"/>
    </source>
</evidence>
<feature type="domain" description="MRH" evidence="10">
    <location>
        <begin position="52"/>
        <end position="190"/>
    </location>
</feature>
<evidence type="ECO:0000256" key="9">
    <source>
        <dbReference type="SAM" id="Phobius"/>
    </source>
</evidence>
<dbReference type="AlphaFoldDB" id="A0A499FUV7"/>
<feature type="domain" description="MRH" evidence="10">
    <location>
        <begin position="198"/>
        <end position="334"/>
    </location>
</feature>
<organism evidence="11 12">
    <name type="scientific">Anopheles farauti</name>
    <dbReference type="NCBI Taxonomy" id="69004"/>
    <lineage>
        <taxon>Eukaryota</taxon>
        <taxon>Metazoa</taxon>
        <taxon>Ecdysozoa</taxon>
        <taxon>Arthropoda</taxon>
        <taxon>Hexapoda</taxon>
        <taxon>Insecta</taxon>
        <taxon>Pterygota</taxon>
        <taxon>Neoptera</taxon>
        <taxon>Endopterygota</taxon>
        <taxon>Diptera</taxon>
        <taxon>Nematocera</taxon>
        <taxon>Culicoidea</taxon>
        <taxon>Culicidae</taxon>
        <taxon>Anophelinae</taxon>
        <taxon>Anopheles</taxon>
    </lineage>
</organism>
<dbReference type="EMBL" id="AXCN02002027">
    <property type="status" value="NOT_ANNOTATED_CDS"/>
    <property type="molecule type" value="Genomic_DNA"/>
</dbReference>
<dbReference type="PANTHER" id="PTHR15071:SF0">
    <property type="entry name" value="MANNOSE 6-PHOSPHATE RECEPTOR-LIKE PROTEIN 1"/>
    <property type="match status" value="1"/>
</dbReference>
<proteinExistence type="predicted"/>
<dbReference type="GO" id="GO:0005802">
    <property type="term" value="C:trans-Golgi network"/>
    <property type="evidence" value="ECO:0007669"/>
    <property type="project" value="TreeGrafter"/>
</dbReference>
<evidence type="ECO:0000256" key="3">
    <source>
        <dbReference type="ARBA" id="ARBA00022692"/>
    </source>
</evidence>
<dbReference type="SMART" id="SM01404">
    <property type="entry name" value="CIMR"/>
    <property type="match status" value="4"/>
</dbReference>
<dbReference type="EMBL" id="AXCN02002028">
    <property type="status" value="NOT_ANNOTATED_CDS"/>
    <property type="molecule type" value="Genomic_DNA"/>
</dbReference>
<evidence type="ECO:0000256" key="6">
    <source>
        <dbReference type="ARBA" id="ARBA00023136"/>
    </source>
</evidence>
<keyword evidence="6 9" id="KW-0472">Membrane</keyword>
<feature type="domain" description="MRH" evidence="10">
    <location>
        <begin position="481"/>
        <end position="633"/>
    </location>
</feature>
<dbReference type="EnsemblMetazoa" id="AFAF021853-RA">
    <property type="protein sequence ID" value="AFAF021853-PA"/>
    <property type="gene ID" value="AFAF021853"/>
</dbReference>
<dbReference type="Proteomes" id="UP000075886">
    <property type="component" value="Unassembled WGS sequence"/>
</dbReference>
<keyword evidence="12" id="KW-1185">Reference proteome</keyword>
<keyword evidence="5 9" id="KW-1133">Transmembrane helix</keyword>
<feature type="compositionally biased region" description="Low complexity" evidence="8">
    <location>
        <begin position="744"/>
        <end position="769"/>
    </location>
</feature>
<reference evidence="12" key="1">
    <citation type="submission" date="2014-01" db="EMBL/GenBank/DDBJ databases">
        <title>The Genome Sequence of Anopheles farauti FAR1 (V2).</title>
        <authorList>
            <consortium name="The Broad Institute Genomics Platform"/>
            <person name="Neafsey D.E."/>
            <person name="Besansky N."/>
            <person name="Howell P."/>
            <person name="Walton C."/>
            <person name="Young S.K."/>
            <person name="Zeng Q."/>
            <person name="Gargeya S."/>
            <person name="Fitzgerald M."/>
            <person name="Haas B."/>
            <person name="Abouelleil A."/>
            <person name="Allen A.W."/>
            <person name="Alvarado L."/>
            <person name="Arachchi H.M."/>
            <person name="Berlin A.M."/>
            <person name="Chapman S.B."/>
            <person name="Gainer-Dewar J."/>
            <person name="Goldberg J."/>
            <person name="Griggs A."/>
            <person name="Gujja S."/>
            <person name="Hansen M."/>
            <person name="Howarth C."/>
            <person name="Imamovic A."/>
            <person name="Ireland A."/>
            <person name="Larimer J."/>
            <person name="McCowan C."/>
            <person name="Murphy C."/>
            <person name="Pearson M."/>
            <person name="Poon T.W."/>
            <person name="Priest M."/>
            <person name="Roberts A."/>
            <person name="Saif S."/>
            <person name="Shea T."/>
            <person name="Sisk P."/>
            <person name="Sykes S."/>
            <person name="Wortman J."/>
            <person name="Nusbaum C."/>
            <person name="Birren B."/>
        </authorList>
    </citation>
    <scope>NUCLEOTIDE SEQUENCE [LARGE SCALE GENOMIC DNA]</scope>
    <source>
        <strain evidence="12">FAR1</strain>
    </source>
</reference>
<dbReference type="InterPro" id="IPR044865">
    <property type="entry name" value="MRH_dom"/>
</dbReference>
<sequence>MAVSGPKVVPVSQRRTNVHRGGTARLSIGLIVSVMTLMAATAAQSKLLLNGTDCTLHEPLYNVTFDFNPLVSDLNHHVTSDEGDERFFFNVCEKPGNGTGNGTGEPRAYLVRQNKKITLGYEPHLQLDDGRIQFSFVGEPCGTNGSRRYTLDIILLCSYEHTPEDLRVIPSTPDQCRYFIFWDTPLACQPLEAQFKANRCSVREPTGARHEFDLMGLANANHEVALPGGARFVVSVCKPIRYGHLTMCPPGTGVCLVNGTDYLDFGQALPAPTLDATGQLVMEMRSKTAPCQNSRIVFTCGTEDGVYDSGPVYRGRRDNCTHEFLWRTPLACRDTRPCSVSNPITGTRYDLSLLANRTYSLTARDNRTYEVGVCRIPASSRCPLDAGACEVNDTLSVGLGAISNELHYETTGAPYLLYRSGAVCDGTTGRRWETKLEFICETDPVEGGRSGKVVPPTVVENGDCQLVVHFETVLVCEPALMACGAHNESAIDQYVDLTPLVDATRNYEARVTTPTGGQPDRRYFLNVCRPLVPQYGLSCRGGAAACEATFDGVTARNETTLGFPDVSLVVAGDTVLMKYLRGDPCPQDPVTNLSTTVAFRCAQTAGLGVPVLVEIEHGCHYRFEWDTAVICPPERTLTHVPGNCSFHNPATVGWFDANGTLTELAMCDKVPTVATVDYRTGTLNLQYTVQTEGTNCSSTKGVRTYNLTVTCAPAESRLERTEPTECFELLQRQTPDVCALVGRNATTPPSTTAAPPNVTSTTEPTTTETIGKHVQPASTGLGPFGIVLICLTVLSTLSGGTWYLVRRHPAHCRQLYALLLCRGILNKDDYPSTLYSRVDNSETSSLLLNPANVMSDSDDDMLI</sequence>
<keyword evidence="3 9" id="KW-0812">Transmembrane</keyword>
<dbReference type="GO" id="GO:0000139">
    <property type="term" value="C:Golgi membrane"/>
    <property type="evidence" value="ECO:0007669"/>
    <property type="project" value="UniProtKB-SubCell"/>
</dbReference>
<dbReference type="PANTHER" id="PTHR15071">
    <property type="entry name" value="MANNOSE-6-PHOSPHATE RECEPTOR FAMILY MEMBER"/>
    <property type="match status" value="1"/>
</dbReference>
<evidence type="ECO:0000313" key="11">
    <source>
        <dbReference type="EnsemblMetazoa" id="AFAF021853-PA"/>
    </source>
</evidence>
<reference evidence="11" key="2">
    <citation type="submission" date="2020-05" db="UniProtKB">
        <authorList>
            <consortium name="EnsemblMetazoa"/>
        </authorList>
    </citation>
    <scope>IDENTIFICATION</scope>
    <source>
        <strain evidence="11">FAR1</strain>
    </source>
</reference>
<keyword evidence="2" id="KW-0813">Transport</keyword>
<dbReference type="PROSITE" id="PS51914">
    <property type="entry name" value="MRH"/>
    <property type="match status" value="4"/>
</dbReference>
<evidence type="ECO:0000259" key="10">
    <source>
        <dbReference type="PROSITE" id="PS51914"/>
    </source>
</evidence>
<feature type="transmembrane region" description="Helical" evidence="9">
    <location>
        <begin position="24"/>
        <end position="43"/>
    </location>
</feature>
<feature type="domain" description="MRH" evidence="10">
    <location>
        <begin position="336"/>
        <end position="478"/>
    </location>
</feature>
<evidence type="ECO:0000256" key="8">
    <source>
        <dbReference type="SAM" id="MobiDB-lite"/>
    </source>
</evidence>
<evidence type="ECO:0000256" key="1">
    <source>
        <dbReference type="ARBA" id="ARBA00004308"/>
    </source>
</evidence>
<dbReference type="GO" id="GO:0038023">
    <property type="term" value="F:signaling receptor activity"/>
    <property type="evidence" value="ECO:0007669"/>
    <property type="project" value="InterPro"/>
</dbReference>
<accession>A0A499FUV7</accession>
<protein>
    <recommendedName>
        <fullName evidence="10">MRH domain-containing protein</fullName>
    </recommendedName>
</protein>
<dbReference type="GO" id="GO:0010008">
    <property type="term" value="C:endosome membrane"/>
    <property type="evidence" value="ECO:0007669"/>
    <property type="project" value="UniProtKB-SubCell"/>
</dbReference>
<dbReference type="GO" id="GO:0005537">
    <property type="term" value="F:D-mannose binding"/>
    <property type="evidence" value="ECO:0007669"/>
    <property type="project" value="InterPro"/>
</dbReference>
<dbReference type="InterPro" id="IPR009011">
    <property type="entry name" value="Man6P_isomerase_rcpt-bd_dom_sf"/>
</dbReference>
<name>A0A499FUV7_9DIPT</name>
<evidence type="ECO:0000256" key="4">
    <source>
        <dbReference type="ARBA" id="ARBA00022729"/>
    </source>
</evidence>
<dbReference type="GO" id="GO:0007041">
    <property type="term" value="P:lysosomal transport"/>
    <property type="evidence" value="ECO:0007669"/>
    <property type="project" value="InterPro"/>
</dbReference>